<feature type="transmembrane region" description="Helical" evidence="1">
    <location>
        <begin position="31"/>
        <end position="50"/>
    </location>
</feature>
<evidence type="ECO:0000313" key="2">
    <source>
        <dbReference type="EMBL" id="SCN60186.1"/>
    </source>
</evidence>
<reference evidence="3" key="2">
    <citation type="submission" date="2014-05" db="EMBL/GenBank/DDBJ databases">
        <authorList>
            <person name="Aslett M.A."/>
            <person name="De Silva N."/>
        </authorList>
    </citation>
    <scope>NUCLEOTIDE SEQUENCE</scope>
    <source>
        <strain evidence="3">AS</strain>
    </source>
</reference>
<dbReference type="Proteomes" id="UP000071118">
    <property type="component" value="Chromosome 9"/>
</dbReference>
<dbReference type="OrthoDB" id="379585at2759"/>
<gene>
    <name evidence="3" type="ORF">PCHAS_0908700</name>
    <name evidence="2" type="ORF">PCHCB_000190200</name>
</gene>
<dbReference type="KEGG" id="pcb:PCHAS_0908700"/>
<evidence type="ECO:0000313" key="3">
    <source>
        <dbReference type="EMBL" id="VTZ68695.1"/>
    </source>
</evidence>
<proteinExistence type="predicted"/>
<sequence length="72" mass="8684">MSDKSRRSFLLGIIIILILFSFATFEPYRYMWVFLSICVSVLLIIDMMFFGPDKFIYDPFYSNWEKTHIKDL</sequence>
<dbReference type="AlphaFoldDB" id="A0A077XED0"/>
<reference evidence="3" key="3">
    <citation type="submission" date="2019-05" db="EMBL/GenBank/DDBJ databases">
        <authorList>
            <consortium name="Pathogen Informatics"/>
        </authorList>
    </citation>
    <scope>NUCLEOTIDE SEQUENCE</scope>
    <source>
        <strain evidence="3">AS</strain>
        <strain evidence="2 5">CB</strain>
    </source>
</reference>
<evidence type="ECO:0000256" key="1">
    <source>
        <dbReference type="SAM" id="Phobius"/>
    </source>
</evidence>
<dbReference type="RefSeq" id="XP_016655318.1">
    <property type="nucleotide sequence ID" value="XM_016798060.1"/>
</dbReference>
<reference evidence="3 4" key="1">
    <citation type="journal article" date="2014" name="BMC Biol.">
        <title>A comprehensive evaluation of rodent malaria parasite genomes and gene expression.</title>
        <authorList>
            <person name="Otto T.D."/>
            <person name="Bohme U."/>
            <person name="Jackson A.P."/>
            <person name="Hunt M."/>
            <person name="Franke-Fayard B."/>
            <person name="Hoeijmakers W.A."/>
            <person name="Religa A.A."/>
            <person name="Robertson L."/>
            <person name="Sanders M."/>
            <person name="Ogun S.A."/>
            <person name="Cunningham D."/>
            <person name="Erhart A."/>
            <person name="Billker O."/>
            <person name="Khan S.M."/>
            <person name="Stunnenberg H.G."/>
            <person name="Langhorne J."/>
            <person name="Holder A.A."/>
            <person name="Waters A.P."/>
            <person name="Newbold C.I."/>
            <person name="Pain A."/>
            <person name="Berriman M."/>
            <person name="Janse C.J."/>
        </authorList>
    </citation>
    <scope>NUCLEOTIDE SEQUENCE [LARGE SCALE GENOMIC DNA]</scope>
    <source>
        <strain evidence="3 4">AS</strain>
    </source>
</reference>
<evidence type="ECO:0000313" key="5">
    <source>
        <dbReference type="Proteomes" id="UP000195489"/>
    </source>
</evidence>
<dbReference type="EMBL" id="LT608161">
    <property type="protein sequence ID" value="SCN60186.1"/>
    <property type="molecule type" value="Genomic_DNA"/>
</dbReference>
<feature type="transmembrane region" description="Helical" evidence="1">
    <location>
        <begin position="7"/>
        <end position="25"/>
    </location>
</feature>
<name>A0A077XED0_PLACU</name>
<dbReference type="EMBL" id="LK022886">
    <property type="protein sequence ID" value="VTZ68695.1"/>
    <property type="molecule type" value="Genomic_DNA"/>
</dbReference>
<keyword evidence="1" id="KW-0812">Transmembrane</keyword>
<keyword evidence="1" id="KW-1133">Transmembrane helix</keyword>
<evidence type="ECO:0000313" key="4">
    <source>
        <dbReference type="Proteomes" id="UP000071118"/>
    </source>
</evidence>
<accession>A0A077XED0</accession>
<dbReference type="VEuPathDB" id="PlasmoDB:PCHAS_0908700"/>
<dbReference type="GeneID" id="27794779"/>
<dbReference type="Proteomes" id="UP000195489">
    <property type="component" value="Chromosome 9"/>
</dbReference>
<keyword evidence="1" id="KW-0472">Membrane</keyword>
<organism evidence="3 4">
    <name type="scientific">Plasmodium chabaudi chabaudi</name>
    <dbReference type="NCBI Taxonomy" id="31271"/>
    <lineage>
        <taxon>Eukaryota</taxon>
        <taxon>Sar</taxon>
        <taxon>Alveolata</taxon>
        <taxon>Apicomplexa</taxon>
        <taxon>Aconoidasida</taxon>
        <taxon>Haemosporida</taxon>
        <taxon>Plasmodiidae</taxon>
        <taxon>Plasmodium</taxon>
        <taxon>Plasmodium (Vinckeia)</taxon>
    </lineage>
</organism>
<protein>
    <submittedName>
        <fullName evidence="3">Uncharacterized protein</fullName>
    </submittedName>
</protein>
<keyword evidence="4" id="KW-1185">Reference proteome</keyword>